<evidence type="ECO:0000313" key="7">
    <source>
        <dbReference type="Proteomes" id="UP000663824"/>
    </source>
</evidence>
<feature type="domain" description="Non-canonical purine NTP phosphatase/PRRC1" evidence="5">
    <location>
        <begin position="144"/>
        <end position="223"/>
    </location>
</feature>
<comment type="similarity">
    <text evidence="2">Belongs to the PRRC1 family.</text>
</comment>
<feature type="compositionally biased region" description="Pro residues" evidence="4">
    <location>
        <begin position="24"/>
        <end position="38"/>
    </location>
</feature>
<comment type="caution">
    <text evidence="6">The sequence shown here is derived from an EMBL/GenBank/DDBJ whole genome shotgun (WGS) entry which is preliminary data.</text>
</comment>
<dbReference type="Pfam" id="PF01931">
    <property type="entry name" value="NTPase_I-T"/>
    <property type="match status" value="1"/>
</dbReference>
<evidence type="ECO:0000313" key="6">
    <source>
        <dbReference type="EMBL" id="CAF1953148.1"/>
    </source>
</evidence>
<dbReference type="GO" id="GO:0034237">
    <property type="term" value="F:protein kinase A regulatory subunit binding"/>
    <property type="evidence" value="ECO:0007669"/>
    <property type="project" value="TreeGrafter"/>
</dbReference>
<proteinExistence type="inferred from homology"/>
<feature type="region of interest" description="Disordered" evidence="4">
    <location>
        <begin position="1"/>
        <end position="53"/>
    </location>
</feature>
<dbReference type="EMBL" id="CAJNRE010001686">
    <property type="protein sequence ID" value="CAF1953148.1"/>
    <property type="molecule type" value="Genomic_DNA"/>
</dbReference>
<dbReference type="InterPro" id="IPR029001">
    <property type="entry name" value="ITPase-like_fam"/>
</dbReference>
<evidence type="ECO:0000256" key="2">
    <source>
        <dbReference type="ARBA" id="ARBA00010298"/>
    </source>
</evidence>
<evidence type="ECO:0000259" key="5">
    <source>
        <dbReference type="Pfam" id="PF01931"/>
    </source>
</evidence>
<dbReference type="GO" id="GO:0005794">
    <property type="term" value="C:Golgi apparatus"/>
    <property type="evidence" value="ECO:0007669"/>
    <property type="project" value="UniProtKB-SubCell"/>
</dbReference>
<dbReference type="InterPro" id="IPR026533">
    <property type="entry name" value="NTPase/PRRC1"/>
</dbReference>
<dbReference type="SUPFAM" id="SSF52972">
    <property type="entry name" value="ITPase-like"/>
    <property type="match status" value="1"/>
</dbReference>
<accession>A0A816M7W0</accession>
<gene>
    <name evidence="6" type="ORF">MBJ925_LOCUS5977</name>
</gene>
<evidence type="ECO:0000256" key="1">
    <source>
        <dbReference type="ARBA" id="ARBA00004555"/>
    </source>
</evidence>
<dbReference type="PANTHER" id="PTHR23276:SF2">
    <property type="entry name" value="PROTEIN PRRC1"/>
    <property type="match status" value="1"/>
</dbReference>
<name>A0A816M7W0_9BILA</name>
<dbReference type="Gene3D" id="3.90.950.10">
    <property type="match status" value="1"/>
</dbReference>
<comment type="subcellular location">
    <subcellularLocation>
        <location evidence="1">Golgi apparatus</location>
    </subcellularLocation>
</comment>
<dbReference type="Proteomes" id="UP000663824">
    <property type="component" value="Unassembled WGS sequence"/>
</dbReference>
<keyword evidence="3" id="KW-0333">Golgi apparatus</keyword>
<protein>
    <recommendedName>
        <fullName evidence="5">Non-canonical purine NTP phosphatase/PRRC1 domain-containing protein</fullName>
    </recommendedName>
</protein>
<dbReference type="PANTHER" id="PTHR23276">
    <property type="entry name" value="PROTEIN PRRC1"/>
    <property type="match status" value="1"/>
</dbReference>
<evidence type="ECO:0000256" key="3">
    <source>
        <dbReference type="ARBA" id="ARBA00023034"/>
    </source>
</evidence>
<dbReference type="AlphaFoldDB" id="A0A816M7W0"/>
<dbReference type="InterPro" id="IPR026534">
    <property type="entry name" value="PRRC1"/>
</dbReference>
<organism evidence="6 7">
    <name type="scientific">Rotaria magnacalcarata</name>
    <dbReference type="NCBI Taxonomy" id="392030"/>
    <lineage>
        <taxon>Eukaryota</taxon>
        <taxon>Metazoa</taxon>
        <taxon>Spiralia</taxon>
        <taxon>Gnathifera</taxon>
        <taxon>Rotifera</taxon>
        <taxon>Eurotatoria</taxon>
        <taxon>Bdelloidea</taxon>
        <taxon>Philodinida</taxon>
        <taxon>Philodinidae</taxon>
        <taxon>Rotaria</taxon>
    </lineage>
</organism>
<feature type="compositionally biased region" description="Low complexity" evidence="4">
    <location>
        <begin position="1"/>
        <end position="22"/>
    </location>
</feature>
<evidence type="ECO:0000256" key="4">
    <source>
        <dbReference type="SAM" id="MobiDB-lite"/>
    </source>
</evidence>
<sequence>MPTSQAPLQPQQLSPPVSFQQQNMPPPSSNVFVPPPPVASSAIPNVFSEPDTNIYNPSYQSPDEPNPTPWTNYLTSTFDQQQNDPMSPANSSGVCGWFSNNKMLTTVAEKARTGLGTVITTVDPQMKQYIQPGHEINIVVTSAKDIKLTPVRDAFTQVFGRVITQGVGAQSNVAPQPVGFEAGFKGAQQRIENLRRQNVVRPDQCVVSIENFIAELVPDMYFDLAIPIPIEYVYQARDRTPTDYPLKWSGCMVTVGEILHSQLLFVNPEDWHEMMSRTSRRDIIYGVMA</sequence>
<reference evidence="6" key="1">
    <citation type="submission" date="2021-02" db="EMBL/GenBank/DDBJ databases">
        <authorList>
            <person name="Nowell W R."/>
        </authorList>
    </citation>
    <scope>NUCLEOTIDE SEQUENCE</scope>
</reference>